<sequence length="89" mass="10099">MEGGEDLLREEDILQYIEENGDSIAIVFFSGIQYYTGQLFDMQKITEAGHKKGCLVGWDLAHAFANVPLHLSLWNVDFACWCTYKYGSS</sequence>
<dbReference type="WBParaSite" id="JU765_v2.g6686.t1">
    <property type="protein sequence ID" value="JU765_v2.g6686.t1"/>
    <property type="gene ID" value="JU765_v2.g6686"/>
</dbReference>
<evidence type="ECO:0000313" key="2">
    <source>
        <dbReference type="WBParaSite" id="JU765_v2.g6686.t1"/>
    </source>
</evidence>
<protein>
    <submittedName>
        <fullName evidence="2">Aminotransferase class V domain-containing protein</fullName>
    </submittedName>
</protein>
<name>A0AC34RGC2_9BILA</name>
<dbReference type="Proteomes" id="UP000887576">
    <property type="component" value="Unplaced"/>
</dbReference>
<proteinExistence type="predicted"/>
<reference evidence="2" key="1">
    <citation type="submission" date="2022-11" db="UniProtKB">
        <authorList>
            <consortium name="WormBaseParasite"/>
        </authorList>
    </citation>
    <scope>IDENTIFICATION</scope>
</reference>
<evidence type="ECO:0000313" key="1">
    <source>
        <dbReference type="Proteomes" id="UP000887576"/>
    </source>
</evidence>
<organism evidence="1 2">
    <name type="scientific">Panagrolaimus sp. JU765</name>
    <dbReference type="NCBI Taxonomy" id="591449"/>
    <lineage>
        <taxon>Eukaryota</taxon>
        <taxon>Metazoa</taxon>
        <taxon>Ecdysozoa</taxon>
        <taxon>Nematoda</taxon>
        <taxon>Chromadorea</taxon>
        <taxon>Rhabditida</taxon>
        <taxon>Tylenchina</taxon>
        <taxon>Panagrolaimomorpha</taxon>
        <taxon>Panagrolaimoidea</taxon>
        <taxon>Panagrolaimidae</taxon>
        <taxon>Panagrolaimus</taxon>
    </lineage>
</organism>
<accession>A0AC34RGC2</accession>